<protein>
    <submittedName>
        <fullName evidence="10">Tetratricopeptide repeat protein</fullName>
    </submittedName>
</protein>
<dbReference type="OrthoDB" id="174989at2"/>
<dbReference type="Proteomes" id="UP000247792">
    <property type="component" value="Unassembled WGS sequence"/>
</dbReference>
<feature type="domain" description="Cellulose synthase operon C C-terminal" evidence="9">
    <location>
        <begin position="1255"/>
        <end position="1615"/>
    </location>
</feature>
<gene>
    <name evidence="10" type="ORF">DFR42_11639</name>
</gene>
<dbReference type="SUPFAM" id="SSF81901">
    <property type="entry name" value="HCP-like"/>
    <property type="match status" value="1"/>
</dbReference>
<dbReference type="SMART" id="SM00028">
    <property type="entry name" value="TPR"/>
    <property type="match status" value="7"/>
</dbReference>
<dbReference type="Pfam" id="PF05420">
    <property type="entry name" value="BCSC_C"/>
    <property type="match status" value="1"/>
</dbReference>
<dbReference type="GO" id="GO:0030244">
    <property type="term" value="P:cellulose biosynthetic process"/>
    <property type="evidence" value="ECO:0007669"/>
    <property type="project" value="UniProtKB-KW"/>
</dbReference>
<dbReference type="PROSITE" id="PS50005">
    <property type="entry name" value="TPR"/>
    <property type="match status" value="3"/>
</dbReference>
<dbReference type="Gene3D" id="1.25.40.10">
    <property type="entry name" value="Tetratricopeptide repeat domain"/>
    <property type="match status" value="4"/>
</dbReference>
<feature type="compositionally biased region" description="Basic and acidic residues" evidence="7">
    <location>
        <begin position="309"/>
        <end position="327"/>
    </location>
</feature>
<evidence type="ECO:0000256" key="5">
    <source>
        <dbReference type="ARBA" id="ARBA00022916"/>
    </source>
</evidence>
<dbReference type="PRINTS" id="PR01441">
    <property type="entry name" value="CELLSNTHASEC"/>
</dbReference>
<organism evidence="10 11">
    <name type="scientific">Undibacterium pigrum</name>
    <dbReference type="NCBI Taxonomy" id="401470"/>
    <lineage>
        <taxon>Bacteria</taxon>
        <taxon>Pseudomonadati</taxon>
        <taxon>Pseudomonadota</taxon>
        <taxon>Betaproteobacteria</taxon>
        <taxon>Burkholderiales</taxon>
        <taxon>Oxalobacteraceae</taxon>
        <taxon>Undibacterium</taxon>
    </lineage>
</organism>
<dbReference type="Pfam" id="PF14559">
    <property type="entry name" value="TPR_19"/>
    <property type="match status" value="2"/>
</dbReference>
<proteinExistence type="predicted"/>
<evidence type="ECO:0000256" key="4">
    <source>
        <dbReference type="ARBA" id="ARBA00022803"/>
    </source>
</evidence>
<evidence type="ECO:0000256" key="7">
    <source>
        <dbReference type="SAM" id="MobiDB-lite"/>
    </source>
</evidence>
<comment type="pathway">
    <text evidence="1">Glycan metabolism; bacterial cellulose biosynthesis.</text>
</comment>
<evidence type="ECO:0000313" key="11">
    <source>
        <dbReference type="Proteomes" id="UP000247792"/>
    </source>
</evidence>
<dbReference type="GO" id="GO:0019867">
    <property type="term" value="C:outer membrane"/>
    <property type="evidence" value="ECO:0007669"/>
    <property type="project" value="InterPro"/>
</dbReference>
<evidence type="ECO:0000256" key="3">
    <source>
        <dbReference type="ARBA" id="ARBA00022737"/>
    </source>
</evidence>
<dbReference type="Pfam" id="PF13432">
    <property type="entry name" value="TPR_16"/>
    <property type="match status" value="1"/>
</dbReference>
<dbReference type="InterPro" id="IPR051012">
    <property type="entry name" value="CellSynth/LPSAsmb/PSIAsmb"/>
</dbReference>
<evidence type="ECO:0000256" key="2">
    <source>
        <dbReference type="ARBA" id="ARBA00022729"/>
    </source>
</evidence>
<feature type="region of interest" description="Disordered" evidence="7">
    <location>
        <begin position="1128"/>
        <end position="1164"/>
    </location>
</feature>
<dbReference type="SUPFAM" id="SSF48452">
    <property type="entry name" value="TPR-like"/>
    <property type="match status" value="2"/>
</dbReference>
<dbReference type="EMBL" id="QJKB01000016">
    <property type="protein sequence ID" value="PXX37344.1"/>
    <property type="molecule type" value="Genomic_DNA"/>
</dbReference>
<feature type="compositionally biased region" description="Low complexity" evidence="7">
    <location>
        <begin position="1134"/>
        <end position="1152"/>
    </location>
</feature>
<evidence type="ECO:0000256" key="6">
    <source>
        <dbReference type="PROSITE-ProRule" id="PRU00339"/>
    </source>
</evidence>
<dbReference type="InterPro" id="IPR008410">
    <property type="entry name" value="BCSC_C"/>
</dbReference>
<dbReference type="InterPro" id="IPR003921">
    <property type="entry name" value="Cell_synth_C"/>
</dbReference>
<feature type="repeat" description="TPR" evidence="6">
    <location>
        <begin position="29"/>
        <end position="62"/>
    </location>
</feature>
<accession>A0A318IQC1</accession>
<evidence type="ECO:0000256" key="1">
    <source>
        <dbReference type="ARBA" id="ARBA00005186"/>
    </source>
</evidence>
<dbReference type="UniPathway" id="UPA00694"/>
<name>A0A318IQC1_9BURK</name>
<evidence type="ECO:0000259" key="9">
    <source>
        <dbReference type="Pfam" id="PF05420"/>
    </source>
</evidence>
<dbReference type="InterPro" id="IPR019734">
    <property type="entry name" value="TPR_rpt"/>
</dbReference>
<feature type="repeat" description="TPR" evidence="6">
    <location>
        <begin position="374"/>
        <end position="407"/>
    </location>
</feature>
<keyword evidence="5" id="KW-0135">Cellulose biosynthesis</keyword>
<keyword evidence="11" id="KW-1185">Reference proteome</keyword>
<feature type="signal peptide" evidence="8">
    <location>
        <begin position="1"/>
        <end position="24"/>
    </location>
</feature>
<dbReference type="InterPro" id="IPR011990">
    <property type="entry name" value="TPR-like_helical_dom_sf"/>
</dbReference>
<dbReference type="RefSeq" id="WP_110257995.1">
    <property type="nucleotide sequence ID" value="NZ_QJKB01000016.1"/>
</dbReference>
<keyword evidence="2 8" id="KW-0732">Signal</keyword>
<sequence>MTFKKKALVLALLTAYLESGTALANSPLTQQLKEQAQFWAQRGKDENAADAWRKVLKIEPSNVDALLALVLFEAKAGNTAQAKAYYSKLRGAQASISQLRMAENAVLHGGTSGGQLEEARKLAKQGDADSAVEAYKQMGDPSKLKGDAAFEYFQVLAGTKAGYPDAKRGLEKLLKENPGNTRYALAYAQVLTYREPTRVEGMAALEQLTVKGDVGKQAGDSWRQALSWMGVKNENARHFRRYLDKFPEDQVISERLASLSHPAAPAVPEEKSNPAKVLAAAKQSTAVKAVAETKKSMESAARTEVVEKAEVKPEAKTASKSESKAAARAEAQAKTTGDALEKTRIAAFKALDDNDLKVAAAAFQGLIKSHPRDSAGYGGMGLVKMRQDEFTESRTLLQKAVELSPASRKDQWKPAFDRANYWGMIADARTAFEDSDSAKGIGLLRKAVAMDPKEPVGILQLGDALLAENDLVGAEANFRLVLRDDKKNQGALDSLIGVLALQKRIKDLEELSAYMSPRQMTVLSELKATQLWDKAKAAEVAGDIATAQASLEDAVLMTPDNPWLRMALAKIYLGQNAPGAARALMDAIANVENPQAEALYASALLSAMQQLWWEGLVTLERLPAAARKPEMFELQKRLWTRVQVDRLNVFVNRGDTTRARELLGLIENTAGNSPEFVGIIAAFHMKVGDPAHGLALVKRAVESTPNPQAGLLLQYAMALLRANQEAEVLAVMRKVTDMPRLTAEEVTDYKDLQRIVSMRYSERAREAGDYASAFNFIQPMLMDNPEDSLLLLALARIYSTSGDTDAAKDLYQRVLESEPENPEVLQALVYAAIQVKDFGTAEQHLATLMQLQPGNPRFISLAGNLARAQGQSGKALEYFRQALALEQAQRPANGLGANGMRLVAQAPAANVNEFSVNPFTDRNDRSGRGQTAVAMNNAPVQQAVAANSRSALFAPVGVPLQQVPQYAQPQYAQAQPQYAQPQYAQPQYVQPQYAQAQPQYVQPQPQYAQPQYVQPQPQYVQPQYAQAPQPAPQYVIPQLPAATLAAAQQSRAANSASPATVAAAPVASIPQLPASALNRSAAPVPALPQQAYSASAASAASVQGGSSGNVSSATGAATVYQIPPANISRTPLTQTQPVQNNPLQNQPAPRNNYDASGGTGNGNAPSVLTPYVPAKVSYTAAPVAVPQQYAAANSSYATVAANTAATTRGKPVKAANVSPEEAALLKEIDAINDLKRTEVSVEVAGRARSGEKGLSALTDIETPIEARINTLGLGQFGLKIIPVVVDAGTLFLNDPAVSGQFGRNAIVVERARYAKVPFTTIARQQGLSNVATLDQEAKGVALNLSYELAGVRADLGSSPIGFPVQNVVGGLRWSGSDDGLSLGIEVARRSVTDSYLSYAGSKDSLYGLTWGGVTRTGVKLDTSYDGEEGGVYASAGYYGLTGKNVAKNTEAEIGVGAYWRAYKTNDFSFTTGLGLTSFFYNKNLRYFTYGHGGYFSPKSYVAVGIPLEIAGRKGKLSYQIASSLGVQHFRELSAPYYPNSPADQAELEQFAAANPTINIQTNYAGQTRTAFAFKIGGAAEYQLTPHLFLGGKISADNSGDFNDTSAAVYLRYSFEPRRSPVGFPPVAPKAYYQGN</sequence>
<keyword evidence="3" id="KW-0677">Repeat</keyword>
<evidence type="ECO:0000313" key="10">
    <source>
        <dbReference type="EMBL" id="PXX37344.1"/>
    </source>
</evidence>
<evidence type="ECO:0000256" key="8">
    <source>
        <dbReference type="SAM" id="SignalP"/>
    </source>
</evidence>
<dbReference type="GO" id="GO:0006011">
    <property type="term" value="P:UDP-alpha-D-glucose metabolic process"/>
    <property type="evidence" value="ECO:0007669"/>
    <property type="project" value="InterPro"/>
</dbReference>
<reference evidence="10 11" key="1">
    <citation type="submission" date="2018-05" db="EMBL/GenBank/DDBJ databases">
        <title>Genomic Encyclopedia of Type Strains, Phase IV (KMG-IV): sequencing the most valuable type-strain genomes for metagenomic binning, comparative biology and taxonomic classification.</title>
        <authorList>
            <person name="Goeker M."/>
        </authorList>
    </citation>
    <scope>NUCLEOTIDE SEQUENCE [LARGE SCALE GENOMIC DNA]</scope>
    <source>
        <strain evidence="10 11">DSM 19792</strain>
    </source>
</reference>
<keyword evidence="4 6" id="KW-0802">TPR repeat</keyword>
<dbReference type="PANTHER" id="PTHR45586:SF1">
    <property type="entry name" value="LIPOPOLYSACCHARIDE ASSEMBLY PROTEIN B"/>
    <property type="match status" value="1"/>
</dbReference>
<feature type="chain" id="PRO_5016370174" evidence="8">
    <location>
        <begin position="25"/>
        <end position="1635"/>
    </location>
</feature>
<dbReference type="PANTHER" id="PTHR45586">
    <property type="entry name" value="TPR REPEAT-CONTAINING PROTEIN PA4667"/>
    <property type="match status" value="1"/>
</dbReference>
<comment type="caution">
    <text evidence="10">The sequence shown here is derived from an EMBL/GenBank/DDBJ whole genome shotgun (WGS) entry which is preliminary data.</text>
</comment>
<feature type="region of interest" description="Disordered" evidence="7">
    <location>
        <begin position="309"/>
        <end position="334"/>
    </location>
</feature>
<feature type="repeat" description="TPR" evidence="6">
    <location>
        <begin position="788"/>
        <end position="821"/>
    </location>
</feature>